<reference evidence="2" key="1">
    <citation type="submission" date="2023-10" db="EMBL/GenBank/DDBJ databases">
        <authorList>
            <person name="Domelevo Entfellner J.-B."/>
        </authorList>
    </citation>
    <scope>NUCLEOTIDE SEQUENCE</scope>
</reference>
<keyword evidence="3" id="KW-1185">Reference proteome</keyword>
<evidence type="ECO:0000313" key="3">
    <source>
        <dbReference type="Proteomes" id="UP001189624"/>
    </source>
</evidence>
<feature type="region of interest" description="Disordered" evidence="1">
    <location>
        <begin position="109"/>
        <end position="139"/>
    </location>
</feature>
<evidence type="ECO:0000313" key="2">
    <source>
        <dbReference type="EMBL" id="CAJ1968488.1"/>
    </source>
</evidence>
<dbReference type="EMBL" id="OY731404">
    <property type="protein sequence ID" value="CAJ1968488.1"/>
    <property type="molecule type" value="Genomic_DNA"/>
</dbReference>
<dbReference type="Proteomes" id="UP001189624">
    <property type="component" value="Chromosome 7"/>
</dbReference>
<proteinExistence type="predicted"/>
<protein>
    <submittedName>
        <fullName evidence="2">Uncharacterized protein</fullName>
    </submittedName>
</protein>
<accession>A0AA86T598</accession>
<gene>
    <name evidence="2" type="ORF">AYBTSS11_LOCUS21741</name>
</gene>
<organism evidence="2 3">
    <name type="scientific">Sphenostylis stenocarpa</name>
    <dbReference type="NCBI Taxonomy" id="92480"/>
    <lineage>
        <taxon>Eukaryota</taxon>
        <taxon>Viridiplantae</taxon>
        <taxon>Streptophyta</taxon>
        <taxon>Embryophyta</taxon>
        <taxon>Tracheophyta</taxon>
        <taxon>Spermatophyta</taxon>
        <taxon>Magnoliopsida</taxon>
        <taxon>eudicotyledons</taxon>
        <taxon>Gunneridae</taxon>
        <taxon>Pentapetalae</taxon>
        <taxon>rosids</taxon>
        <taxon>fabids</taxon>
        <taxon>Fabales</taxon>
        <taxon>Fabaceae</taxon>
        <taxon>Papilionoideae</taxon>
        <taxon>50 kb inversion clade</taxon>
        <taxon>NPAAA clade</taxon>
        <taxon>indigoferoid/millettioid clade</taxon>
        <taxon>Phaseoleae</taxon>
        <taxon>Sphenostylis</taxon>
    </lineage>
</organism>
<sequence length="157" mass="17732">MKEGSVVQYNTSADNWELPCFNSSHEWVYPHFVPTTSNNSFNPFPPYKSSHPFLLSSNSSNKIVDHFSLMEISSTFTTYFILILALSPFSRGESEALYSEIYEIDYRGPETHSSTVPPPHHFHIGKPRSSSQKGSLRGTKALRDCSFAENKVKKVHG</sequence>
<name>A0AA86T598_9FABA</name>
<dbReference type="AlphaFoldDB" id="A0AA86T598"/>
<dbReference type="Gramene" id="rna-AYBTSS11_LOCUS21741">
    <property type="protein sequence ID" value="CAJ1968488.1"/>
    <property type="gene ID" value="gene-AYBTSS11_LOCUS21741"/>
</dbReference>
<evidence type="ECO:0000256" key="1">
    <source>
        <dbReference type="SAM" id="MobiDB-lite"/>
    </source>
</evidence>